<dbReference type="OrthoDB" id="1912023at2759"/>
<evidence type="ECO:0000313" key="2">
    <source>
        <dbReference type="EMBL" id="ONK56679.1"/>
    </source>
</evidence>
<dbReference type="Proteomes" id="UP000243459">
    <property type="component" value="Chromosome 10"/>
</dbReference>
<dbReference type="Gene3D" id="3.40.630.30">
    <property type="match status" value="1"/>
</dbReference>
<keyword evidence="3" id="KW-1185">Reference proteome</keyword>
<dbReference type="EMBL" id="CM007390">
    <property type="protein sequence ID" value="ONK56679.1"/>
    <property type="molecule type" value="Genomic_DNA"/>
</dbReference>
<protein>
    <recommendedName>
        <fullName evidence="1">N-acetyltransferase domain-containing protein</fullName>
    </recommendedName>
</protein>
<dbReference type="PANTHER" id="PTHR42919:SF20">
    <property type="entry name" value="GCN5-RELATED N-ACETYLTRANSFERASE 10, CHLOROPLASTIC"/>
    <property type="match status" value="1"/>
</dbReference>
<dbReference type="PROSITE" id="PS51186">
    <property type="entry name" value="GNAT"/>
    <property type="match status" value="1"/>
</dbReference>
<dbReference type="Gramene" id="ONK56679">
    <property type="protein sequence ID" value="ONK56679"/>
    <property type="gene ID" value="A4U43_C10F11540"/>
</dbReference>
<name>A0A5P1E2K3_ASPOF</name>
<dbReference type="InterPro" id="IPR000182">
    <property type="entry name" value="GNAT_dom"/>
</dbReference>
<dbReference type="AlphaFoldDB" id="A0A5P1E2K3"/>
<dbReference type="PANTHER" id="PTHR42919">
    <property type="entry name" value="N-ALPHA-ACETYLTRANSFERASE"/>
    <property type="match status" value="1"/>
</dbReference>
<proteinExistence type="predicted"/>
<dbReference type="InterPro" id="IPR016181">
    <property type="entry name" value="Acyl_CoA_acyltransferase"/>
</dbReference>
<accession>A0A5P1E2K3</accession>
<dbReference type="SUPFAM" id="SSF55729">
    <property type="entry name" value="Acyl-CoA N-acyltransferases (Nat)"/>
    <property type="match status" value="1"/>
</dbReference>
<evidence type="ECO:0000313" key="3">
    <source>
        <dbReference type="Proteomes" id="UP000243459"/>
    </source>
</evidence>
<sequence>MASCLKTTPIFYPLTNSTKSQVSSHQNRRWKISVLKRNRGRAAVVQCSATASDGELRILQEGLGQNGYLTRGFGWGVRRMERVEDEMRRVADVQAEAFHEPAALFNDFFFEFFKAEVLSALIYRIRNSPPDRYACLVTESINNESNSQGIPELVGVVDVTVQREDDVLQHLQGAREYLYVSGIAVLIKFRRQKIATVLLEACNVLSEQWGYEYLALRAHEDDSAAQRLYTKAGYRVVSRDPHWITWVGKKRRVLMIKHSRTSR</sequence>
<dbReference type="CDD" id="cd04301">
    <property type="entry name" value="NAT_SF"/>
    <property type="match status" value="1"/>
</dbReference>
<dbReference type="GO" id="GO:0031415">
    <property type="term" value="C:NatA complex"/>
    <property type="evidence" value="ECO:0007669"/>
    <property type="project" value="TreeGrafter"/>
</dbReference>
<dbReference type="Pfam" id="PF00583">
    <property type="entry name" value="Acetyltransf_1"/>
    <property type="match status" value="1"/>
</dbReference>
<reference evidence="3" key="1">
    <citation type="journal article" date="2017" name="Nat. Commun.">
        <title>The asparagus genome sheds light on the origin and evolution of a young Y chromosome.</title>
        <authorList>
            <person name="Harkess A."/>
            <person name="Zhou J."/>
            <person name="Xu C."/>
            <person name="Bowers J.E."/>
            <person name="Van der Hulst R."/>
            <person name="Ayyampalayam S."/>
            <person name="Mercati F."/>
            <person name="Riccardi P."/>
            <person name="McKain M.R."/>
            <person name="Kakrana A."/>
            <person name="Tang H."/>
            <person name="Ray J."/>
            <person name="Groenendijk J."/>
            <person name="Arikit S."/>
            <person name="Mathioni S.M."/>
            <person name="Nakano M."/>
            <person name="Shan H."/>
            <person name="Telgmann-Rauber A."/>
            <person name="Kanno A."/>
            <person name="Yue Z."/>
            <person name="Chen H."/>
            <person name="Li W."/>
            <person name="Chen Y."/>
            <person name="Xu X."/>
            <person name="Zhang Y."/>
            <person name="Luo S."/>
            <person name="Chen H."/>
            <person name="Gao J."/>
            <person name="Mao Z."/>
            <person name="Pires J.C."/>
            <person name="Luo M."/>
            <person name="Kudrna D."/>
            <person name="Wing R.A."/>
            <person name="Meyers B.C."/>
            <person name="Yi K."/>
            <person name="Kong H."/>
            <person name="Lavrijsen P."/>
            <person name="Sunseri F."/>
            <person name="Falavigna A."/>
            <person name="Ye Y."/>
            <person name="Leebens-Mack J.H."/>
            <person name="Chen G."/>
        </authorList>
    </citation>
    <scope>NUCLEOTIDE SEQUENCE [LARGE SCALE GENOMIC DNA]</scope>
    <source>
        <strain evidence="3">cv. DH0086</strain>
    </source>
</reference>
<dbReference type="OMA" id="LPIHEHH"/>
<feature type="domain" description="N-acetyltransferase" evidence="1">
    <location>
        <begin position="108"/>
        <end position="260"/>
    </location>
</feature>
<organism evidence="2 3">
    <name type="scientific">Asparagus officinalis</name>
    <name type="common">Garden asparagus</name>
    <dbReference type="NCBI Taxonomy" id="4686"/>
    <lineage>
        <taxon>Eukaryota</taxon>
        <taxon>Viridiplantae</taxon>
        <taxon>Streptophyta</taxon>
        <taxon>Embryophyta</taxon>
        <taxon>Tracheophyta</taxon>
        <taxon>Spermatophyta</taxon>
        <taxon>Magnoliopsida</taxon>
        <taxon>Liliopsida</taxon>
        <taxon>Asparagales</taxon>
        <taxon>Asparagaceae</taxon>
        <taxon>Asparagoideae</taxon>
        <taxon>Asparagus</taxon>
    </lineage>
</organism>
<dbReference type="InterPro" id="IPR051556">
    <property type="entry name" value="N-term/lysine_N-AcTrnsfr"/>
</dbReference>
<evidence type="ECO:0000259" key="1">
    <source>
        <dbReference type="PROSITE" id="PS51186"/>
    </source>
</evidence>
<gene>
    <name evidence="2" type="ORF">A4U43_C10F11540</name>
</gene>
<dbReference type="GO" id="GO:0008080">
    <property type="term" value="F:N-acetyltransferase activity"/>
    <property type="evidence" value="ECO:0007669"/>
    <property type="project" value="TreeGrafter"/>
</dbReference>
<dbReference type="GO" id="GO:0007064">
    <property type="term" value="P:mitotic sister chromatid cohesion"/>
    <property type="evidence" value="ECO:0007669"/>
    <property type="project" value="TreeGrafter"/>
</dbReference>